<name>A0A1D6PMS2_MAIZE</name>
<evidence type="ECO:0000313" key="1">
    <source>
        <dbReference type="EMBL" id="AQL10377.1"/>
    </source>
</evidence>
<protein>
    <submittedName>
        <fullName evidence="1">Uncharacterized protein</fullName>
    </submittedName>
</protein>
<gene>
    <name evidence="1" type="ORF">ZEAMMB73_Zm00001d048568</name>
</gene>
<dbReference type="AlphaFoldDB" id="A0A1D6PMS2"/>
<dbReference type="PANTHER" id="PTHR34461:SF2">
    <property type="entry name" value="EXPRESSED PROTEIN"/>
    <property type="match status" value="1"/>
</dbReference>
<proteinExistence type="predicted"/>
<dbReference type="EMBL" id="CM000785">
    <property type="protein sequence ID" value="AQL10377.1"/>
    <property type="molecule type" value="Genomic_DNA"/>
</dbReference>
<accession>A0A1D6PMS2</accession>
<sequence length="867" mass="96127">MPASACTHLDSGCTRKYTRFKNIHAVYDEDYDRDPKRIKTEIIDSELSVGSVSDKDSEQDCDDVFLKDLRTQCKAKNWKTSKITSEGCGIKNQAKTEDDIDLDKPLIALKQKSPKTSLAKDNVKMNALRSSPCATKEEDTTSHRDKILSSSLIKATMQDPVLEKLGRKFAELEQSKVVIDCTEIVGDQICCVEVNNTAGALASCAKPDVLCEIKAEDTNYSEFGTSICSIKNPEHSSFKLQQKLVAGDDCVPQYCFMTRPAQLADVSDHPCEQTCSINNFDDITAAKAIEVSSLGLTDETSNHQKTSENLTDSDVCKSSTANGFIACSFNQSCHDLVDSDEHWNLFVHRNEPVKLLEELSSVDESCADTQSDLCGSTKMNCTSLEGVVQMQAEGQLDSIVCCGVRPKHMLLDMEIRHTETGVFTFDKTIDLAHPANFVAQDGRLESIVYDVLNNHAQRTASKNESSVGLPETAVSQSSLIDFTDNCVEDKRASVDKILPPNNLDWPLKDKLNSTTDYDICRPINDDEGSEEELVPQHQLYQSCSDKFNLSSAMPEISNAEDSQKISAGAQNSSATFLETDGRIKKPNFFVDEEPIEENTPKVLLSKRKIMSPMSQEKLCSALTGIDLCDGVQRFSKQQYMLSVSNIFTISIIIILISVAESKIIIEDHDKTTISLPQPAHMQDRSMLSTDRRLKSRTFVSPTSKGVLKSTGSPPHQHTTCSCTRSSPVVLDTEKAVEFSQRQMHDIENIAAKLIRSLKHMKSIVDESLSTEAYSLLPNFNIAEIRAASEDALEVERTTRKWLSIMNKDCSRFCKILSLAKKNDVSHPEAPRKQRKITFADEAGGMLCHVKVFKDGQASLLSECQSDL</sequence>
<dbReference type="InParanoid" id="A0A1D6PMS2"/>
<organism evidence="1">
    <name type="scientific">Zea mays</name>
    <name type="common">Maize</name>
    <dbReference type="NCBI Taxonomy" id="4577"/>
    <lineage>
        <taxon>Eukaryota</taxon>
        <taxon>Viridiplantae</taxon>
        <taxon>Streptophyta</taxon>
        <taxon>Embryophyta</taxon>
        <taxon>Tracheophyta</taxon>
        <taxon>Spermatophyta</taxon>
        <taxon>Magnoliopsida</taxon>
        <taxon>Liliopsida</taxon>
        <taxon>Poales</taxon>
        <taxon>Poaceae</taxon>
        <taxon>PACMAD clade</taxon>
        <taxon>Panicoideae</taxon>
        <taxon>Andropogonodae</taxon>
        <taxon>Andropogoneae</taxon>
        <taxon>Tripsacinae</taxon>
        <taxon>Zea</taxon>
    </lineage>
</organism>
<dbReference type="ExpressionAtlas" id="A0A1D6PMS2">
    <property type="expression patterns" value="baseline and differential"/>
</dbReference>
<reference evidence="1" key="1">
    <citation type="submission" date="2015-12" db="EMBL/GenBank/DDBJ databases">
        <title>Update maize B73 reference genome by single molecule sequencing technologies.</title>
        <authorList>
            <consortium name="Maize Genome Sequencing Project"/>
            <person name="Ware D."/>
        </authorList>
    </citation>
    <scope>NUCLEOTIDE SEQUENCE</scope>
    <source>
        <tissue evidence="1">Seedling</tissue>
    </source>
</reference>
<dbReference type="PANTHER" id="PTHR34461">
    <property type="entry name" value="EXPRESSED PROTEIN"/>
    <property type="match status" value="1"/>
</dbReference>
<dbReference type="IntAct" id="A0A1D6PMS2">
    <property type="interactions" value="1"/>
</dbReference>